<sequence length="69" mass="7772">ILKVGGSNLDRIVQFTCAFFPELPRNIAGAMEYVLCATSLKDGMLFLTRRVEPYGKTRHNEINASRLDL</sequence>
<dbReference type="AlphaFoldDB" id="A0A0B6ZU69"/>
<gene>
    <name evidence="1" type="primary">ORF81175</name>
</gene>
<dbReference type="EMBL" id="HACG01025253">
    <property type="protein sequence ID" value="CEK72118.1"/>
    <property type="molecule type" value="Transcribed_RNA"/>
</dbReference>
<evidence type="ECO:0000313" key="1">
    <source>
        <dbReference type="EMBL" id="CEK72118.1"/>
    </source>
</evidence>
<protein>
    <submittedName>
        <fullName evidence="1">Uncharacterized protein</fullName>
    </submittedName>
</protein>
<reference evidence="1" key="1">
    <citation type="submission" date="2014-12" db="EMBL/GenBank/DDBJ databases">
        <title>Insight into the proteome of Arion vulgaris.</title>
        <authorList>
            <person name="Aradska J."/>
            <person name="Bulat T."/>
            <person name="Smidak R."/>
            <person name="Sarate P."/>
            <person name="Gangsoo J."/>
            <person name="Sialana F."/>
            <person name="Bilban M."/>
            <person name="Lubec G."/>
        </authorList>
    </citation>
    <scope>NUCLEOTIDE SEQUENCE</scope>
    <source>
        <tissue evidence="1">Skin</tissue>
    </source>
</reference>
<organism evidence="1">
    <name type="scientific">Arion vulgaris</name>
    <dbReference type="NCBI Taxonomy" id="1028688"/>
    <lineage>
        <taxon>Eukaryota</taxon>
        <taxon>Metazoa</taxon>
        <taxon>Spiralia</taxon>
        <taxon>Lophotrochozoa</taxon>
        <taxon>Mollusca</taxon>
        <taxon>Gastropoda</taxon>
        <taxon>Heterobranchia</taxon>
        <taxon>Euthyneura</taxon>
        <taxon>Panpulmonata</taxon>
        <taxon>Eupulmonata</taxon>
        <taxon>Stylommatophora</taxon>
        <taxon>Helicina</taxon>
        <taxon>Arionoidea</taxon>
        <taxon>Arionidae</taxon>
        <taxon>Arion</taxon>
    </lineage>
</organism>
<accession>A0A0B6ZU69</accession>
<feature type="non-terminal residue" evidence="1">
    <location>
        <position position="1"/>
    </location>
</feature>
<name>A0A0B6ZU69_9EUPU</name>
<proteinExistence type="predicted"/>